<gene>
    <name evidence="5" type="ORF">DP116_23915</name>
</gene>
<evidence type="ECO:0000313" key="6">
    <source>
        <dbReference type="Proteomes" id="UP000718564"/>
    </source>
</evidence>
<dbReference type="EMBL" id="QMEB01000246">
    <property type="protein sequence ID" value="NMG22332.1"/>
    <property type="molecule type" value="Genomic_DNA"/>
</dbReference>
<reference evidence="5 6" key="1">
    <citation type="submission" date="2018-06" db="EMBL/GenBank/DDBJ databases">
        <title>Comparative genomics of Brasilonema spp. strains.</title>
        <authorList>
            <person name="Alvarenga D.O."/>
            <person name="Fiore M.F."/>
            <person name="Varani A.M."/>
        </authorList>
    </citation>
    <scope>NUCLEOTIDE SEQUENCE [LARGE SCALE GENOMIC DNA]</scope>
    <source>
        <strain evidence="5 6">SPC951</strain>
    </source>
</reference>
<feature type="region of interest" description="Disordered" evidence="3">
    <location>
        <begin position="35"/>
        <end position="68"/>
    </location>
</feature>
<proteinExistence type="predicted"/>
<keyword evidence="6" id="KW-1185">Reference proteome</keyword>
<dbReference type="Proteomes" id="UP000718564">
    <property type="component" value="Unassembled WGS sequence"/>
</dbReference>
<evidence type="ECO:0000256" key="3">
    <source>
        <dbReference type="SAM" id="MobiDB-lite"/>
    </source>
</evidence>
<name>A0ABX1PCW7_9CYAN</name>
<organism evidence="5 6">
    <name type="scientific">Brasilonema bromeliae SPC951</name>
    <dbReference type="NCBI Taxonomy" id="385972"/>
    <lineage>
        <taxon>Bacteria</taxon>
        <taxon>Bacillati</taxon>
        <taxon>Cyanobacteriota</taxon>
        <taxon>Cyanophyceae</taxon>
        <taxon>Nostocales</taxon>
        <taxon>Scytonemataceae</taxon>
        <taxon>Brasilonema</taxon>
        <taxon>Bromeliae group (in: Brasilonema)</taxon>
    </lineage>
</organism>
<accession>A0ABX1PCW7</accession>
<keyword evidence="2" id="KW-0479">Metal-binding</keyword>
<comment type="cofactor">
    <cofactor evidence="1">
        <name>a divalent metal cation</name>
        <dbReference type="ChEBI" id="CHEBI:60240"/>
    </cofactor>
</comment>
<dbReference type="Pfam" id="PF13359">
    <property type="entry name" value="DDE_Tnp_4"/>
    <property type="match status" value="1"/>
</dbReference>
<evidence type="ECO:0000259" key="4">
    <source>
        <dbReference type="Pfam" id="PF13359"/>
    </source>
</evidence>
<evidence type="ECO:0000256" key="2">
    <source>
        <dbReference type="ARBA" id="ARBA00022723"/>
    </source>
</evidence>
<evidence type="ECO:0000256" key="1">
    <source>
        <dbReference type="ARBA" id="ARBA00001968"/>
    </source>
</evidence>
<protein>
    <recommendedName>
        <fullName evidence="4">DDE Tnp4 domain-containing protein</fullName>
    </recommendedName>
</protein>
<dbReference type="InterPro" id="IPR027806">
    <property type="entry name" value="HARBI1_dom"/>
</dbReference>
<feature type="domain" description="DDE Tnp4" evidence="4">
    <location>
        <begin position="5"/>
        <end position="61"/>
    </location>
</feature>
<evidence type="ECO:0000313" key="5">
    <source>
        <dbReference type="EMBL" id="NMG22332.1"/>
    </source>
</evidence>
<sequence>MFKNSKLTLNKDIQCLVDKGYLLIKKLHLNSQIPYKKPKNGKLSNEEKKKNRHLAKNRVIGDALGQRK</sequence>
<comment type="caution">
    <text evidence="5">The sequence shown here is derived from an EMBL/GenBank/DDBJ whole genome shotgun (WGS) entry which is preliminary data.</text>
</comment>